<dbReference type="OrthoDB" id="3156934at2759"/>
<keyword evidence="2" id="KW-1185">Reference proteome</keyword>
<protein>
    <recommendedName>
        <fullName evidence="3">F-box domain-containing protein</fullName>
    </recommendedName>
</protein>
<reference evidence="2" key="1">
    <citation type="journal article" date="2014" name="Proc. Natl. Acad. Sci. U.S.A.">
        <title>Extensive sampling of basidiomycete genomes demonstrates inadequacy of the white-rot/brown-rot paradigm for wood decay fungi.</title>
        <authorList>
            <person name="Riley R."/>
            <person name="Salamov A.A."/>
            <person name="Brown D.W."/>
            <person name="Nagy L.G."/>
            <person name="Floudas D."/>
            <person name="Held B.W."/>
            <person name="Levasseur A."/>
            <person name="Lombard V."/>
            <person name="Morin E."/>
            <person name="Otillar R."/>
            <person name="Lindquist E.A."/>
            <person name="Sun H."/>
            <person name="LaButti K.M."/>
            <person name="Schmutz J."/>
            <person name="Jabbour D."/>
            <person name="Luo H."/>
            <person name="Baker S.E."/>
            <person name="Pisabarro A.G."/>
            <person name="Walton J.D."/>
            <person name="Blanchette R.A."/>
            <person name="Henrissat B."/>
            <person name="Martin F."/>
            <person name="Cullen D."/>
            <person name="Hibbett D.S."/>
            <person name="Grigoriev I.V."/>
        </authorList>
    </citation>
    <scope>NUCLEOTIDE SEQUENCE [LARGE SCALE GENOMIC DNA]</scope>
    <source>
        <strain evidence="2">CBS 339.88</strain>
    </source>
</reference>
<dbReference type="EMBL" id="KL142373">
    <property type="protein sequence ID" value="KDR79568.1"/>
    <property type="molecule type" value="Genomic_DNA"/>
</dbReference>
<dbReference type="Proteomes" id="UP000027222">
    <property type="component" value="Unassembled WGS sequence"/>
</dbReference>
<name>A0A067TKS7_GALM3</name>
<dbReference type="AlphaFoldDB" id="A0A067TKS7"/>
<gene>
    <name evidence="1" type="ORF">GALMADRAFT_243667</name>
</gene>
<sequence length="520" mass="59126">MEDTVTKNVSPIYNLNRDLLWVIFTMNADIFSNMSALPDTRHASQVCQIWREIILDGPSLWGRLIALDHLGQEKDDWRNEVMRRAQNSLLWVHGDVTGNRDDPRPSWTFFISLLANHWNRIQRLVVDVAPVDVNDPRWQAMLQPAPHLETFKVRFLKFRREDGLLFSAISGDRSLFANHAPSLREIDATKISFALRAPWTSNLRTISLSSPFTLPLIFGALKEMPLLEHLNFDSLEPVMGESLSFPRVNLPRLIELKVEGYLHICNTILDHITPGPGCSLSLRATDRSDTTLTDEVLTDTGKPLSQYLTNFYQVHSPKRISLQYVYRDFRFSDNTYPSGQGYPFFIVFIQLTSKATARPGFPRFLKAFISDYFAAVQILDFHVLNIPLLLRPACLSILAAFPSVEAMNTEEYCLKFLVETAAEVFIPHLLPALHTVKLPQISMPLSESDAAMPLINFLNFRKDAGFPIKVLDISKMEVQPLGHFGPILDQDMAGMIVLFKRGKEVKEVVCGSNRVTRLFL</sequence>
<dbReference type="Gene3D" id="3.80.10.10">
    <property type="entry name" value="Ribonuclease Inhibitor"/>
    <property type="match status" value="1"/>
</dbReference>
<dbReference type="SUPFAM" id="SSF52047">
    <property type="entry name" value="RNI-like"/>
    <property type="match status" value="1"/>
</dbReference>
<evidence type="ECO:0000313" key="1">
    <source>
        <dbReference type="EMBL" id="KDR79568.1"/>
    </source>
</evidence>
<proteinExistence type="predicted"/>
<evidence type="ECO:0008006" key="3">
    <source>
        <dbReference type="Google" id="ProtNLM"/>
    </source>
</evidence>
<dbReference type="InterPro" id="IPR032675">
    <property type="entry name" value="LRR_dom_sf"/>
</dbReference>
<organism evidence="1 2">
    <name type="scientific">Galerina marginata (strain CBS 339.88)</name>
    <dbReference type="NCBI Taxonomy" id="685588"/>
    <lineage>
        <taxon>Eukaryota</taxon>
        <taxon>Fungi</taxon>
        <taxon>Dikarya</taxon>
        <taxon>Basidiomycota</taxon>
        <taxon>Agaricomycotina</taxon>
        <taxon>Agaricomycetes</taxon>
        <taxon>Agaricomycetidae</taxon>
        <taxon>Agaricales</taxon>
        <taxon>Agaricineae</taxon>
        <taxon>Strophariaceae</taxon>
        <taxon>Galerina</taxon>
    </lineage>
</organism>
<dbReference type="HOGENOM" id="CLU_030662_0_0_1"/>
<evidence type="ECO:0000313" key="2">
    <source>
        <dbReference type="Proteomes" id="UP000027222"/>
    </source>
</evidence>
<accession>A0A067TKS7</accession>